<protein>
    <submittedName>
        <fullName evidence="2">Peptidoglycan-binding protein</fullName>
    </submittedName>
</protein>
<dbReference type="RefSeq" id="WP_217067603.1">
    <property type="nucleotide sequence ID" value="NZ_JAHQCS010000136.1"/>
</dbReference>
<dbReference type="SMART" id="SM00047">
    <property type="entry name" value="LYZ2"/>
    <property type="match status" value="1"/>
</dbReference>
<dbReference type="Proteomes" id="UP000784880">
    <property type="component" value="Unassembled WGS sequence"/>
</dbReference>
<sequence>REFQQHYGLEVTGKADTITQAKIDEVFNSPLQFDKRHEDLLEIKRILNANGYGGITVTDYFGSFTERRVKEFQRDHGLPVSGIIDEITLEKILALKPTPTADEFEFGDRHPLIIELKHKLNRIGFGYITVTDYYGDFTTRRVREFQQHYGLEVTGKVDTITQAKIDEVFNSPLQVGKRHDDLLLVKEKLNANGYGGITITDYFGSFTERRVKEFQRDNGLPESGIIDEKTLELINALQVSREIITYTQYNLTLQEAIQRQLNLSIPPQTDKYKNQPAYVHGGFVEIKGKITGSSVRIRSAPHFDDTLLYYLPNGTDIIIQGKTKGALYNGSDQWYRITHNGDTSFVHTTLAEIQSAKTTSGLNVRAETNTNSHIYTTLSKDTSISIREIGDIWHEISLGSWRNATREDFSPFIDPNKNDIFQHLVLDHRSGVSLSQLNNVLFGRGTLEGMGEHFLEAGRQHSVNEIYLIAHALLETGAGTPLESQLSRGVLVGKNSNGNPVLVTSTNRDSLSEIRTVYNMYGIGANDSDAHRLGAIRAYNEEWFSKKEAIIGGAAFISNDYFARGQNTIYKMRWNHKYLNAQGWYPQYATDMGWAVKQVPRIKSLYNQLNNPTLHFDIVQYN</sequence>
<dbReference type="EMBL" id="JAHQCS010000136">
    <property type="protein sequence ID" value="MBU9713442.1"/>
    <property type="molecule type" value="Genomic_DNA"/>
</dbReference>
<dbReference type="InterPro" id="IPR002477">
    <property type="entry name" value="Peptidoglycan-bd-like"/>
</dbReference>
<dbReference type="Pfam" id="PF08239">
    <property type="entry name" value="SH3_3"/>
    <property type="match status" value="1"/>
</dbReference>
<name>A0ABS6JIF9_9BACI</name>
<gene>
    <name evidence="2" type="ORF">KS419_17070</name>
</gene>
<accession>A0ABS6JIF9</accession>
<comment type="caution">
    <text evidence="2">The sequence shown here is derived from an EMBL/GenBank/DDBJ whole genome shotgun (WGS) entry which is preliminary data.</text>
</comment>
<dbReference type="Pfam" id="PF01471">
    <property type="entry name" value="PG_binding_1"/>
    <property type="match status" value="3"/>
</dbReference>
<keyword evidence="3" id="KW-1185">Reference proteome</keyword>
<dbReference type="InterPro" id="IPR002901">
    <property type="entry name" value="MGlyc_endo_b_GlcNAc-like_dom"/>
</dbReference>
<organism evidence="2 3">
    <name type="scientific">Evansella tamaricis</name>
    <dbReference type="NCBI Taxonomy" id="2069301"/>
    <lineage>
        <taxon>Bacteria</taxon>
        <taxon>Bacillati</taxon>
        <taxon>Bacillota</taxon>
        <taxon>Bacilli</taxon>
        <taxon>Bacillales</taxon>
        <taxon>Bacillaceae</taxon>
        <taxon>Evansella</taxon>
    </lineage>
</organism>
<feature type="non-terminal residue" evidence="2">
    <location>
        <position position="1"/>
    </location>
</feature>
<proteinExistence type="predicted"/>
<dbReference type="InterPro" id="IPR003646">
    <property type="entry name" value="SH3-like_bac-type"/>
</dbReference>
<evidence type="ECO:0000313" key="2">
    <source>
        <dbReference type="EMBL" id="MBU9713442.1"/>
    </source>
</evidence>
<evidence type="ECO:0000313" key="3">
    <source>
        <dbReference type="Proteomes" id="UP000784880"/>
    </source>
</evidence>
<evidence type="ECO:0000259" key="1">
    <source>
        <dbReference type="SMART" id="SM00047"/>
    </source>
</evidence>
<feature type="domain" description="Mannosyl-glycoprotein endo-beta-N-acetylglucosamidase-like" evidence="1">
    <location>
        <begin position="439"/>
        <end position="617"/>
    </location>
</feature>
<dbReference type="Pfam" id="PF01832">
    <property type="entry name" value="Glucosaminidase"/>
    <property type="match status" value="1"/>
</dbReference>
<reference evidence="2 3" key="1">
    <citation type="submission" date="2021-06" db="EMBL/GenBank/DDBJ databases">
        <title>Bacillus sp. RD4P76, an endophyte from a halophyte.</title>
        <authorList>
            <person name="Sun J.-Q."/>
        </authorList>
    </citation>
    <scope>NUCLEOTIDE SEQUENCE [LARGE SCALE GENOMIC DNA]</scope>
    <source>
        <strain evidence="2 3">CGMCC 1.15917</strain>
    </source>
</reference>